<dbReference type="InterPro" id="IPR013321">
    <property type="entry name" value="Arc_rbn_hlx_hlx"/>
</dbReference>
<evidence type="ECO:0000313" key="2">
    <source>
        <dbReference type="Proteomes" id="UP001224533"/>
    </source>
</evidence>
<dbReference type="AlphaFoldDB" id="A0ABD7YXP6"/>
<sequence>MGDKFTNENSKRFTLRIDKDLFRQITESAGKNKRSITKEIEYFLRKYYRKELK</sequence>
<proteinExistence type="predicted"/>
<dbReference type="RefSeq" id="WP_191981113.1">
    <property type="nucleotide sequence ID" value="NZ_CP114514.1"/>
</dbReference>
<dbReference type="Gene3D" id="1.10.1220.10">
    <property type="entry name" value="Met repressor-like"/>
    <property type="match status" value="1"/>
</dbReference>
<evidence type="ECO:0000313" key="1">
    <source>
        <dbReference type="EMBL" id="WHS18899.1"/>
    </source>
</evidence>
<protein>
    <submittedName>
        <fullName evidence="1">Uncharacterized protein</fullName>
    </submittedName>
</protein>
<keyword evidence="1" id="KW-0614">Plasmid</keyword>
<dbReference type="EMBL" id="CP114511">
    <property type="protein sequence ID" value="WHS18899.1"/>
    <property type="molecule type" value="Genomic_DNA"/>
</dbReference>
<geneLocation type="plasmid" evidence="1 2">
    <name>unnamed2</name>
</geneLocation>
<gene>
    <name evidence="1" type="ORF">O2U02_10845</name>
</gene>
<name>A0ABD7YXP6_9LACO</name>
<reference evidence="1 2" key="1">
    <citation type="submission" date="2022-12" db="EMBL/GenBank/DDBJ databases">
        <title>Assessment of beneficial effects and identification of host adaptation-associated genes of Ligilactobacillus salivarius isolated from Meles meles.</title>
        <authorList>
            <person name="Wang Y."/>
        </authorList>
    </citation>
    <scope>NUCLEOTIDE SEQUENCE [LARGE SCALE GENOMIC DNA]</scope>
    <source>
        <strain evidence="1 2">S35</strain>
        <plasmid evidence="1 2">unnamed2</plasmid>
    </source>
</reference>
<accession>A0ABD7YXP6</accession>
<organism evidence="1 2">
    <name type="scientific">Ligilactobacillus salivarius</name>
    <dbReference type="NCBI Taxonomy" id="1624"/>
    <lineage>
        <taxon>Bacteria</taxon>
        <taxon>Bacillati</taxon>
        <taxon>Bacillota</taxon>
        <taxon>Bacilli</taxon>
        <taxon>Lactobacillales</taxon>
        <taxon>Lactobacillaceae</taxon>
        <taxon>Ligilactobacillus</taxon>
    </lineage>
</organism>
<dbReference type="Proteomes" id="UP001224533">
    <property type="component" value="Plasmid unnamed2"/>
</dbReference>
<dbReference type="SUPFAM" id="SSF47598">
    <property type="entry name" value="Ribbon-helix-helix"/>
    <property type="match status" value="1"/>
</dbReference>
<dbReference type="InterPro" id="IPR010985">
    <property type="entry name" value="Ribbon_hlx_hlx"/>
</dbReference>